<evidence type="ECO:0000313" key="2">
    <source>
        <dbReference type="EMBL" id="GFG87057.1"/>
    </source>
</evidence>
<sequence>MDDVTVPQPASEANLTLGHVLSALGGEHDPPIGLAEIRVIRHSYNPQSHEGLRGPDDLTDSDRVREYTRSQDISTRNFPRDPERYWVLFAADGQKRSRLWGTFENLGEVRKEKTETGRFFDLRSHGFLAPLKNRLVVEWDVPLRWNRRAANIGRLPVLEIADRDKVPFPGYDKVRLRFPELVDVVSDAGRYGDWHAALREVAGIYLIADTSNGKLYVGKADGAERILQRWTAYAGDGHGGNRALRELAAASIGAGGAKTEHARNFVFSLLRVFGPGTPVAEINEAEAHYKAALVTRFGLNRN</sequence>
<dbReference type="InterPro" id="IPR000305">
    <property type="entry name" value="GIY-YIG_endonuc"/>
</dbReference>
<proteinExistence type="predicted"/>
<dbReference type="PROSITE" id="PS50164">
    <property type="entry name" value="GIY_YIG"/>
    <property type="match status" value="1"/>
</dbReference>
<organism evidence="2 3">
    <name type="scientific">Mycolicibacter algericus</name>
    <name type="common">Mycobacterium algericum</name>
    <dbReference type="NCBI Taxonomy" id="1288388"/>
    <lineage>
        <taxon>Bacteria</taxon>
        <taxon>Bacillati</taxon>
        <taxon>Actinomycetota</taxon>
        <taxon>Actinomycetes</taxon>
        <taxon>Mycobacteriales</taxon>
        <taxon>Mycobacteriaceae</taxon>
        <taxon>Mycolicibacter</taxon>
    </lineage>
</organism>
<feature type="domain" description="GIY-YIG" evidence="1">
    <location>
        <begin position="200"/>
        <end position="301"/>
    </location>
</feature>
<evidence type="ECO:0000313" key="3">
    <source>
        <dbReference type="Proteomes" id="UP000465305"/>
    </source>
</evidence>
<dbReference type="CDD" id="cd10446">
    <property type="entry name" value="GIY-YIG_unchar_1"/>
    <property type="match status" value="1"/>
</dbReference>
<name>A0A7I9YEG8_MYCAL</name>
<dbReference type="EMBL" id="BLKY01000001">
    <property type="protein sequence ID" value="GFG87057.1"/>
    <property type="molecule type" value="Genomic_DNA"/>
</dbReference>
<evidence type="ECO:0000259" key="1">
    <source>
        <dbReference type="PROSITE" id="PS50164"/>
    </source>
</evidence>
<accession>A0A7I9YEG8</accession>
<reference evidence="2 3" key="1">
    <citation type="journal article" date="2019" name="Emerg. Microbes Infect.">
        <title>Comprehensive subspecies identification of 175 nontuberculous mycobacteria species based on 7547 genomic profiles.</title>
        <authorList>
            <person name="Matsumoto Y."/>
            <person name="Kinjo T."/>
            <person name="Motooka D."/>
            <person name="Nabeya D."/>
            <person name="Jung N."/>
            <person name="Uechi K."/>
            <person name="Horii T."/>
            <person name="Iida T."/>
            <person name="Fujita J."/>
            <person name="Nakamura S."/>
        </authorList>
    </citation>
    <scope>NUCLEOTIDE SEQUENCE [LARGE SCALE GENOMIC DNA]</scope>
    <source>
        <strain evidence="2 3">JCM 30723</strain>
    </source>
</reference>
<dbReference type="Gene3D" id="3.40.1440.10">
    <property type="entry name" value="GIY-YIG endonuclease"/>
    <property type="match status" value="1"/>
</dbReference>
<dbReference type="Proteomes" id="UP000465305">
    <property type="component" value="Unassembled WGS sequence"/>
</dbReference>
<dbReference type="SUPFAM" id="SSF82771">
    <property type="entry name" value="GIY-YIG endonuclease"/>
    <property type="match status" value="1"/>
</dbReference>
<comment type="caution">
    <text evidence="2">The sequence shown here is derived from an EMBL/GenBank/DDBJ whole genome shotgun (WGS) entry which is preliminary data.</text>
</comment>
<protein>
    <recommendedName>
        <fullName evidence="1">GIY-YIG domain-containing protein</fullName>
    </recommendedName>
</protein>
<dbReference type="AlphaFoldDB" id="A0A7I9YEG8"/>
<dbReference type="InterPro" id="IPR035901">
    <property type="entry name" value="GIY-YIG_endonuc_sf"/>
</dbReference>
<gene>
    <name evidence="2" type="ORF">MALGJ_37330</name>
</gene>